<evidence type="ECO:0000259" key="1">
    <source>
        <dbReference type="Pfam" id="PF18029"/>
    </source>
</evidence>
<dbReference type="InterPro" id="IPR041581">
    <property type="entry name" value="Glyoxalase_6"/>
</dbReference>
<keyword evidence="3" id="KW-1185">Reference proteome</keyword>
<dbReference type="PANTHER" id="PTHR35908:SF1">
    <property type="entry name" value="CONSERVED PROTEIN"/>
    <property type="match status" value="1"/>
</dbReference>
<dbReference type="InterPro" id="IPR029068">
    <property type="entry name" value="Glyas_Bleomycin-R_OHBP_Dase"/>
</dbReference>
<dbReference type="SUPFAM" id="SSF54593">
    <property type="entry name" value="Glyoxalase/Bleomycin resistance protein/Dihydroxybiphenyl dioxygenase"/>
    <property type="match status" value="1"/>
</dbReference>
<dbReference type="Gene3D" id="3.10.180.10">
    <property type="entry name" value="2,3-Dihydroxybiphenyl 1,2-Dioxygenase, domain 1"/>
    <property type="match status" value="1"/>
</dbReference>
<evidence type="ECO:0000313" key="3">
    <source>
        <dbReference type="Proteomes" id="UP001500037"/>
    </source>
</evidence>
<proteinExistence type="predicted"/>
<dbReference type="PANTHER" id="PTHR35908">
    <property type="entry name" value="HYPOTHETICAL FUSION PROTEIN"/>
    <property type="match status" value="1"/>
</dbReference>
<dbReference type="Pfam" id="PF18029">
    <property type="entry name" value="Glyoxalase_6"/>
    <property type="match status" value="1"/>
</dbReference>
<evidence type="ECO:0000313" key="2">
    <source>
        <dbReference type="EMBL" id="GAA1269880.1"/>
    </source>
</evidence>
<feature type="domain" description="Glyoxalase-like" evidence="1">
    <location>
        <begin position="27"/>
        <end position="139"/>
    </location>
</feature>
<protein>
    <submittedName>
        <fullName evidence="2">VOC family protein</fullName>
    </submittedName>
</protein>
<sequence length="145" mass="16323">MMEVRGPLAPDPRPPEEATMLGTLQCVVLDCHYPAALARFYALLLGGEVDRPDARWRVDETWSTLHTPDGQVLCFQRVEDFHPPQWPDPLHPSQVHLDVEVADLPTAERELAEHGASMLRREQGWVIYSDPAGHPFCLLPAILRA</sequence>
<dbReference type="EMBL" id="BAAALF010000204">
    <property type="protein sequence ID" value="GAA1269880.1"/>
    <property type="molecule type" value="Genomic_DNA"/>
</dbReference>
<comment type="caution">
    <text evidence="2">The sequence shown here is derived from an EMBL/GenBank/DDBJ whole genome shotgun (WGS) entry which is preliminary data.</text>
</comment>
<reference evidence="2 3" key="1">
    <citation type="journal article" date="2019" name="Int. J. Syst. Evol. Microbiol.">
        <title>The Global Catalogue of Microorganisms (GCM) 10K type strain sequencing project: providing services to taxonomists for standard genome sequencing and annotation.</title>
        <authorList>
            <consortium name="The Broad Institute Genomics Platform"/>
            <consortium name="The Broad Institute Genome Sequencing Center for Infectious Disease"/>
            <person name="Wu L."/>
            <person name="Ma J."/>
        </authorList>
    </citation>
    <scope>NUCLEOTIDE SEQUENCE [LARGE SCALE GENOMIC DNA]</scope>
    <source>
        <strain evidence="2 3">JCM 13004</strain>
    </source>
</reference>
<name>A0ABN1WZ41_9ACTN</name>
<dbReference type="Proteomes" id="UP001500037">
    <property type="component" value="Unassembled WGS sequence"/>
</dbReference>
<accession>A0ABN1WZ41</accession>
<gene>
    <name evidence="2" type="ORF">GCM10009665_67870</name>
</gene>
<dbReference type="CDD" id="cd06587">
    <property type="entry name" value="VOC"/>
    <property type="match status" value="1"/>
</dbReference>
<organism evidence="2 3">
    <name type="scientific">Kitasatospora nipponensis</name>
    <dbReference type="NCBI Taxonomy" id="258049"/>
    <lineage>
        <taxon>Bacteria</taxon>
        <taxon>Bacillati</taxon>
        <taxon>Actinomycetota</taxon>
        <taxon>Actinomycetes</taxon>
        <taxon>Kitasatosporales</taxon>
        <taxon>Streptomycetaceae</taxon>
        <taxon>Kitasatospora</taxon>
    </lineage>
</organism>